<feature type="transmembrane region" description="Helical" evidence="1">
    <location>
        <begin position="192"/>
        <end position="216"/>
    </location>
</feature>
<evidence type="ECO:0000313" key="2">
    <source>
        <dbReference type="EMBL" id="APR55500.1"/>
    </source>
</evidence>
<keyword evidence="1" id="KW-1133">Transmembrane helix</keyword>
<evidence type="ECO:0000313" key="4">
    <source>
        <dbReference type="Proteomes" id="UP000185161"/>
    </source>
</evidence>
<dbReference type="RefSeq" id="WP_075153467.1">
    <property type="nucleotide sequence ID" value="NZ_QLJC01000032.1"/>
</dbReference>
<evidence type="ECO:0000256" key="1">
    <source>
        <dbReference type="SAM" id="Phobius"/>
    </source>
</evidence>
<dbReference type="GO" id="GO:0016780">
    <property type="term" value="F:phosphotransferase activity, for other substituted phosphate groups"/>
    <property type="evidence" value="ECO:0007669"/>
    <property type="project" value="InterPro"/>
</dbReference>
<keyword evidence="1" id="KW-0472">Membrane</keyword>
<keyword evidence="2" id="KW-0614">Plasmid</keyword>
<dbReference type="EMBL" id="CP018821">
    <property type="protein sequence ID" value="APR55500.1"/>
    <property type="molecule type" value="Genomic_DNA"/>
</dbReference>
<dbReference type="EMBL" id="QQWO01000018">
    <property type="protein sequence ID" value="RSV00219.1"/>
    <property type="molecule type" value="Genomic_DNA"/>
</dbReference>
<proteinExistence type="predicted"/>
<dbReference type="Gene3D" id="1.20.120.1760">
    <property type="match status" value="1"/>
</dbReference>
<dbReference type="GO" id="GO:0008654">
    <property type="term" value="P:phospholipid biosynthetic process"/>
    <property type="evidence" value="ECO:0007669"/>
    <property type="project" value="InterPro"/>
</dbReference>
<sequence>MMHGSPARSELRRIQENWLAKSERRVLQWLCARMPASITPDRLTAIGMIGATMVFGGYIASNLGHLWLLLSLAGYVVQWFGDSMDGSLARYRKIERPSYGYFIDHSCDGMANLLIVAGIGLSPYVTMNIAMVALAGYLLMSVHTFLAARVMGELRLSYLAMGPTELRLFLILLTIAMMAIEPGGDRIWTIPALDALVGLIGAALICLFIVQTLLVARTLARVDSNADR</sequence>
<accession>A0A1L6JJ41</accession>
<name>A0A1L6JJ41_9SPHN</name>
<reference evidence="4" key="2">
    <citation type="submission" date="2016-12" db="EMBL/GenBank/DDBJ databases">
        <title>Whole genome sequencing of Sphingomonas sp. ABOJV.</title>
        <authorList>
            <person name="Conlan S."/>
            <person name="Thomas P.J."/>
            <person name="Mullikin J."/>
            <person name="Palmore T.N."/>
            <person name="Frank K.M."/>
            <person name="Segre J.A."/>
        </authorList>
    </citation>
    <scope>NUCLEOTIDE SEQUENCE [LARGE SCALE GENOMIC DNA]</scope>
    <source>
        <strain evidence="4">ABOJV</strain>
        <plasmid evidence="4">Plasmid tig00000001</plasmid>
    </source>
</reference>
<keyword evidence="2" id="KW-0808">Transferase</keyword>
<dbReference type="OrthoDB" id="116551at2"/>
<dbReference type="Proteomes" id="UP000185161">
    <property type="component" value="Plasmid tig00000001"/>
</dbReference>
<protein>
    <submittedName>
        <fullName evidence="2 3">CDP-alcohol phosphatidyltransferase</fullName>
    </submittedName>
</protein>
<dbReference type="Pfam" id="PF01066">
    <property type="entry name" value="CDP-OH_P_transf"/>
    <property type="match status" value="1"/>
</dbReference>
<dbReference type="InterPro" id="IPR000462">
    <property type="entry name" value="CDP-OH_P_trans"/>
</dbReference>
<geneLocation type="plasmid" evidence="2 4">
    <name>tig00000001</name>
</geneLocation>
<dbReference type="AlphaFoldDB" id="A0A1L6JJ41"/>
<feature type="transmembrane region" description="Helical" evidence="1">
    <location>
        <begin position="158"/>
        <end position="180"/>
    </location>
</feature>
<evidence type="ECO:0000313" key="3">
    <source>
        <dbReference type="EMBL" id="RSV00219.1"/>
    </source>
</evidence>
<gene>
    <name evidence="2" type="ORF">BRX40_23325</name>
    <name evidence="3" type="ORF">CA257_17880</name>
</gene>
<dbReference type="Proteomes" id="UP000286681">
    <property type="component" value="Unassembled WGS sequence"/>
</dbReference>
<feature type="transmembrane region" description="Helical" evidence="1">
    <location>
        <begin position="127"/>
        <end position="146"/>
    </location>
</feature>
<keyword evidence="1" id="KW-0812">Transmembrane</keyword>
<reference evidence="2" key="1">
    <citation type="submission" date="2016-12" db="EMBL/GenBank/DDBJ databases">
        <title>Whole genome sequencing of Sphingomonas koreensis.</title>
        <authorList>
            <person name="Conlan S."/>
            <person name="Thomas P.J."/>
            <person name="Mullikin J."/>
            <person name="Palmore T.N."/>
            <person name="Frank K.M."/>
            <person name="Segre J.A."/>
        </authorList>
    </citation>
    <scope>NUCLEOTIDE SEQUENCE</scope>
    <source>
        <strain evidence="2">ABOJV</strain>
        <plasmid evidence="2">tig00000001</plasmid>
    </source>
</reference>
<dbReference type="InterPro" id="IPR043130">
    <property type="entry name" value="CDP-OH_PTrfase_TM_dom"/>
</dbReference>
<reference evidence="3 5" key="3">
    <citation type="submission" date="2018-07" db="EMBL/GenBank/DDBJ databases">
        <title>Genomic and Epidemiologic Investigation of an Indolent Hospital Outbreak.</title>
        <authorList>
            <person name="Johnson R.C."/>
            <person name="Deming C."/>
            <person name="Conlan S."/>
            <person name="Zellmer C.J."/>
            <person name="Michelin A.V."/>
            <person name="Lee-Lin S."/>
            <person name="Thomas P.J."/>
            <person name="Park M."/>
            <person name="Weingarten R.A."/>
            <person name="Less J."/>
            <person name="Dekker J.P."/>
            <person name="Frank K.M."/>
            <person name="Musser K.A."/>
            <person name="Mcquiston J.R."/>
            <person name="Henderson D.K."/>
            <person name="Lau A.F."/>
            <person name="Palmore T.N."/>
            <person name="Segre J.A."/>
        </authorList>
    </citation>
    <scope>NUCLEOTIDE SEQUENCE [LARGE SCALE GENOMIC DNA]</scope>
    <source>
        <strain evidence="3 5">SK-NIH.Env10_0317</strain>
    </source>
</reference>
<organism evidence="2 4">
    <name type="scientific">Sphingomonas koreensis</name>
    <dbReference type="NCBI Taxonomy" id="93064"/>
    <lineage>
        <taxon>Bacteria</taxon>
        <taxon>Pseudomonadati</taxon>
        <taxon>Pseudomonadota</taxon>
        <taxon>Alphaproteobacteria</taxon>
        <taxon>Sphingomonadales</taxon>
        <taxon>Sphingomonadaceae</taxon>
        <taxon>Sphingomonas</taxon>
    </lineage>
</organism>
<dbReference type="KEGG" id="skr:BRX40_23325"/>
<evidence type="ECO:0000313" key="5">
    <source>
        <dbReference type="Proteomes" id="UP000286681"/>
    </source>
</evidence>
<dbReference type="GO" id="GO:0016020">
    <property type="term" value="C:membrane"/>
    <property type="evidence" value="ECO:0007669"/>
    <property type="project" value="InterPro"/>
</dbReference>
<keyword evidence="4" id="KW-1185">Reference proteome</keyword>